<dbReference type="InterPro" id="IPR036525">
    <property type="entry name" value="Tubulin/FtsZ_GTPase_sf"/>
</dbReference>
<feature type="binding site" evidence="5">
    <location>
        <begin position="116"/>
        <end position="118"/>
    </location>
    <ligand>
        <name>GTP</name>
        <dbReference type="ChEBI" id="CHEBI:37565"/>
    </ligand>
</feature>
<dbReference type="GO" id="GO:0005737">
    <property type="term" value="C:cytoplasm"/>
    <property type="evidence" value="ECO:0007669"/>
    <property type="project" value="UniProtKB-SubCell"/>
</dbReference>
<dbReference type="FunFam" id="3.40.50.1440:FF:000001">
    <property type="entry name" value="Cell division protein FtsZ"/>
    <property type="match status" value="1"/>
</dbReference>
<dbReference type="InterPro" id="IPR020805">
    <property type="entry name" value="Cell_div_FtsZ_CS"/>
</dbReference>
<dbReference type="GO" id="GO:0032153">
    <property type="term" value="C:cell division site"/>
    <property type="evidence" value="ECO:0007669"/>
    <property type="project" value="UniProtKB-UniRule"/>
</dbReference>
<keyword evidence="5" id="KW-0963">Cytoplasm</keyword>
<evidence type="ECO:0000259" key="7">
    <source>
        <dbReference type="SMART" id="SM00864"/>
    </source>
</evidence>
<dbReference type="InterPro" id="IPR024757">
    <property type="entry name" value="FtsZ_C"/>
</dbReference>
<dbReference type="SMART" id="SM00864">
    <property type="entry name" value="Tubulin"/>
    <property type="match status" value="1"/>
</dbReference>
<accession>A0A0S7BKJ6</accession>
<dbReference type="GO" id="GO:0005525">
    <property type="term" value="F:GTP binding"/>
    <property type="evidence" value="ECO:0007669"/>
    <property type="project" value="UniProtKB-UniRule"/>
</dbReference>
<dbReference type="Pfam" id="PF12327">
    <property type="entry name" value="FtsZ_C"/>
    <property type="match status" value="1"/>
</dbReference>
<dbReference type="EMBL" id="DF967972">
    <property type="protein sequence ID" value="GAP15046.1"/>
    <property type="molecule type" value="Genomic_DNA"/>
</dbReference>
<dbReference type="Proteomes" id="UP000055060">
    <property type="component" value="Unassembled WGS sequence"/>
</dbReference>
<dbReference type="InterPro" id="IPR008280">
    <property type="entry name" value="Tub_FtsZ_C"/>
</dbReference>
<comment type="subunit">
    <text evidence="5">Homodimer. Polymerizes to form a dynamic ring structure in a strictly GTP-dependent manner. Interacts directly with several other division proteins.</text>
</comment>
<dbReference type="PRINTS" id="PR00423">
    <property type="entry name" value="CELLDVISFTSZ"/>
</dbReference>
<gene>
    <name evidence="5" type="primary">ftsZ</name>
    <name evidence="9" type="ORF">LARV_02826</name>
</gene>
<keyword evidence="5" id="KW-0131">Cell cycle</keyword>
<dbReference type="HAMAP" id="MF_00909">
    <property type="entry name" value="FtsZ"/>
    <property type="match status" value="1"/>
</dbReference>
<dbReference type="SUPFAM" id="SSF55307">
    <property type="entry name" value="Tubulin C-terminal domain-like"/>
    <property type="match status" value="1"/>
</dbReference>
<evidence type="ECO:0000256" key="4">
    <source>
        <dbReference type="ARBA" id="ARBA00023210"/>
    </source>
</evidence>
<dbReference type="SMART" id="SM00865">
    <property type="entry name" value="Tubulin_C"/>
    <property type="match status" value="1"/>
</dbReference>
<dbReference type="InterPro" id="IPR000158">
    <property type="entry name" value="Cell_div_FtsZ"/>
</dbReference>
<dbReference type="GO" id="GO:0051258">
    <property type="term" value="P:protein polymerization"/>
    <property type="evidence" value="ECO:0007669"/>
    <property type="project" value="UniProtKB-UniRule"/>
</dbReference>
<evidence type="ECO:0000313" key="10">
    <source>
        <dbReference type="Proteomes" id="UP000055060"/>
    </source>
</evidence>
<dbReference type="Gene3D" id="3.40.50.1440">
    <property type="entry name" value="Tubulin/FtsZ, GTPase domain"/>
    <property type="match status" value="1"/>
</dbReference>
<dbReference type="InterPro" id="IPR045061">
    <property type="entry name" value="FtsZ/CetZ"/>
</dbReference>
<dbReference type="PROSITE" id="PS01134">
    <property type="entry name" value="FTSZ_1"/>
    <property type="match status" value="1"/>
</dbReference>
<reference evidence="9" key="1">
    <citation type="submission" date="2015-07" db="EMBL/GenBank/DDBJ databases">
        <title>Draft Genome Sequences of Anaerolinea thermolimosa IMO-1, Bellilinea caldifistulae GOMI-1, Leptolinea tardivitalis YMTK-2, Levilinea saccharolytica KIBI-1,Longilinea arvoryzae KOME-1, Previously Described as Members of the Anaerolineaceae (Chloroflexi).</title>
        <authorList>
            <person name="Sekiguchi Y."/>
            <person name="Ohashi A."/>
            <person name="Matsuura N."/>
            <person name="Tourlousse M.D."/>
        </authorList>
    </citation>
    <scope>NUCLEOTIDE SEQUENCE [LARGE SCALE GENOMIC DNA]</scope>
    <source>
        <strain evidence="9">KOME-1</strain>
    </source>
</reference>
<protein>
    <recommendedName>
        <fullName evidence="5 6">Cell division protein FtsZ</fullName>
    </recommendedName>
</protein>
<dbReference type="PANTHER" id="PTHR30314:SF3">
    <property type="entry name" value="MITOCHONDRIAL DIVISION PROTEIN FSZA"/>
    <property type="match status" value="1"/>
</dbReference>
<keyword evidence="5 9" id="KW-0132">Cell division</keyword>
<dbReference type="AlphaFoldDB" id="A0A0S7BKJ6"/>
<dbReference type="InterPro" id="IPR018316">
    <property type="entry name" value="Tubulin/FtsZ_2-layer-sand-dom"/>
</dbReference>
<name>A0A0S7BKJ6_9CHLR</name>
<feature type="domain" description="Tubulin/FtsZ 2-layer sandwich" evidence="8">
    <location>
        <begin position="215"/>
        <end position="333"/>
    </location>
</feature>
<feature type="binding site" evidence="5">
    <location>
        <position position="195"/>
    </location>
    <ligand>
        <name>GTP</name>
        <dbReference type="ChEBI" id="CHEBI:37565"/>
    </ligand>
</feature>
<feature type="domain" description="Tubulin/FtsZ GTPase" evidence="7">
    <location>
        <begin position="21"/>
        <end position="213"/>
    </location>
</feature>
<dbReference type="GO" id="GO:0043093">
    <property type="term" value="P:FtsZ-dependent cytokinesis"/>
    <property type="evidence" value="ECO:0007669"/>
    <property type="project" value="UniProtKB-UniRule"/>
</dbReference>
<evidence type="ECO:0000259" key="8">
    <source>
        <dbReference type="SMART" id="SM00865"/>
    </source>
</evidence>
<dbReference type="PANTHER" id="PTHR30314">
    <property type="entry name" value="CELL DIVISION PROTEIN FTSZ-RELATED"/>
    <property type="match status" value="1"/>
</dbReference>
<organism evidence="9">
    <name type="scientific">Longilinea arvoryzae</name>
    <dbReference type="NCBI Taxonomy" id="360412"/>
    <lineage>
        <taxon>Bacteria</taxon>
        <taxon>Bacillati</taxon>
        <taxon>Chloroflexota</taxon>
        <taxon>Anaerolineae</taxon>
        <taxon>Anaerolineales</taxon>
        <taxon>Anaerolineaceae</taxon>
        <taxon>Longilinea</taxon>
    </lineage>
</organism>
<comment type="subcellular location">
    <subcellularLocation>
        <location evidence="5">Cytoplasm</location>
    </subcellularLocation>
    <text evidence="5">Assembles at midcell at the inner surface of the cytoplasmic membrane.</text>
</comment>
<evidence type="ECO:0000256" key="1">
    <source>
        <dbReference type="ARBA" id="ARBA00009690"/>
    </source>
</evidence>
<proteinExistence type="inferred from homology"/>
<evidence type="ECO:0000256" key="3">
    <source>
        <dbReference type="ARBA" id="ARBA00023134"/>
    </source>
</evidence>
<dbReference type="STRING" id="360412.LARV_02826"/>
<feature type="binding site" evidence="5">
    <location>
        <position position="147"/>
    </location>
    <ligand>
        <name>GTP</name>
        <dbReference type="ChEBI" id="CHEBI:37565"/>
    </ligand>
</feature>
<dbReference type="NCBIfam" id="TIGR00065">
    <property type="entry name" value="ftsZ"/>
    <property type="match status" value="1"/>
</dbReference>
<dbReference type="SUPFAM" id="SSF52490">
    <property type="entry name" value="Tubulin nucleotide-binding domain-like"/>
    <property type="match status" value="1"/>
</dbReference>
<comment type="function">
    <text evidence="5">Essential cell division protein that forms a contractile ring structure (Z ring) at the future cell division site. The regulation of the ring assembly controls the timing and the location of cell division. One of the functions of the FtsZ ring is to recruit other cell division proteins to the septum to produce a new cell wall between the dividing cells. Binds GTP and shows GTPase activity.</text>
</comment>
<keyword evidence="3 5" id="KW-0342">GTP-binding</keyword>
<feature type="binding site" evidence="5">
    <location>
        <begin position="29"/>
        <end position="33"/>
    </location>
    <ligand>
        <name>GTP</name>
        <dbReference type="ChEBI" id="CHEBI:37565"/>
    </ligand>
</feature>
<evidence type="ECO:0000313" key="9">
    <source>
        <dbReference type="EMBL" id="GAP15046.1"/>
    </source>
</evidence>
<dbReference type="InterPro" id="IPR003008">
    <property type="entry name" value="Tubulin_FtsZ_GTPase"/>
</dbReference>
<keyword evidence="2 5" id="KW-0547">Nucleotide-binding</keyword>
<keyword evidence="10" id="KW-1185">Reference proteome</keyword>
<comment type="similarity">
    <text evidence="1 5">Belongs to the FtsZ family.</text>
</comment>
<dbReference type="GO" id="GO:0003924">
    <property type="term" value="F:GTPase activity"/>
    <property type="evidence" value="ECO:0007669"/>
    <property type="project" value="UniProtKB-UniRule"/>
</dbReference>
<evidence type="ECO:0000256" key="5">
    <source>
        <dbReference type="HAMAP-Rule" id="MF_00909"/>
    </source>
</evidence>
<evidence type="ECO:0000256" key="6">
    <source>
        <dbReference type="NCBIfam" id="TIGR00065"/>
    </source>
</evidence>
<dbReference type="GO" id="GO:0000917">
    <property type="term" value="P:division septum assembly"/>
    <property type="evidence" value="ECO:0007669"/>
    <property type="project" value="UniProtKB-KW"/>
</dbReference>
<sequence length="384" mass="40281">MNITMPAKPIQQVPLNVKPPVLKVIGLGGGGSNAINRMIELGLSGVDFIAANTDAQALRNSLAPVKIQLGPQLTRGLGAGGNPEMGEGAAEESIKELKAAMQGADMVFLAAGMGGGTGTGAISIAARVARSLGAVTVAVVTMPFAFEVGRRQKNARAGLAKLRPFTDTLISIPNDRLLSIARPDLTLEMAFRLADDVLRQGIQGITELITEPGLINVDFAHIRKIMQMGGGALLSIGIGEGEGKARKAIEYALHHPLLESINLENANGIIANFTGGSDLTFFEVMDALNELQNRTNGQAEIVPGVINDDRMHDRTQVILIITGLGATAMPVSLQPQPAQAQAHPAAAEEKPICVGTLPQRESVEAGVGAASDLDLPAFMRRRVH</sequence>
<dbReference type="Pfam" id="PF00091">
    <property type="entry name" value="Tubulin"/>
    <property type="match status" value="1"/>
</dbReference>
<feature type="binding site" evidence="5">
    <location>
        <position position="151"/>
    </location>
    <ligand>
        <name>GTP</name>
        <dbReference type="ChEBI" id="CHEBI:37565"/>
    </ligand>
</feature>
<keyword evidence="4 5" id="KW-0717">Septation</keyword>
<dbReference type="CDD" id="cd02201">
    <property type="entry name" value="FtsZ_type1"/>
    <property type="match status" value="1"/>
</dbReference>
<evidence type="ECO:0000256" key="2">
    <source>
        <dbReference type="ARBA" id="ARBA00022741"/>
    </source>
</evidence>